<gene>
    <name evidence="2" type="ORF">V6N11_077151</name>
</gene>
<evidence type="ECO:0000259" key="1">
    <source>
        <dbReference type="Pfam" id="PF13966"/>
    </source>
</evidence>
<dbReference type="InterPro" id="IPR026960">
    <property type="entry name" value="RVT-Znf"/>
</dbReference>
<organism evidence="2 3">
    <name type="scientific">Hibiscus sabdariffa</name>
    <name type="common">roselle</name>
    <dbReference type="NCBI Taxonomy" id="183260"/>
    <lineage>
        <taxon>Eukaryota</taxon>
        <taxon>Viridiplantae</taxon>
        <taxon>Streptophyta</taxon>
        <taxon>Embryophyta</taxon>
        <taxon>Tracheophyta</taxon>
        <taxon>Spermatophyta</taxon>
        <taxon>Magnoliopsida</taxon>
        <taxon>eudicotyledons</taxon>
        <taxon>Gunneridae</taxon>
        <taxon>Pentapetalae</taxon>
        <taxon>rosids</taxon>
        <taxon>malvids</taxon>
        <taxon>Malvales</taxon>
        <taxon>Malvaceae</taxon>
        <taxon>Malvoideae</taxon>
        <taxon>Hibiscus</taxon>
    </lineage>
</organism>
<keyword evidence="3" id="KW-1185">Reference proteome</keyword>
<accession>A0ABR2TC77</accession>
<evidence type="ECO:0000313" key="2">
    <source>
        <dbReference type="EMBL" id="KAK9035101.1"/>
    </source>
</evidence>
<sequence>MEIQGLWCYSVRSGYRVLQNLQHNSSPPFLEFYKVMWNLSSPSKIKITLWRVASNFLPTFDNLQHRRLNVRNILQTFNFPSAPISGSDSWLEWLAIFFVNLLENRRRELAVIYWVVWFFRNKLVHEGYKSSINEVSSFITAFICEQESICRPNGSARPIVVPRWEAPQEVAGKINFDSAFSCHSRSATSGIVARDNEGEYRSTSTPYYWIEEVPPRTATTAELDKRDVFSV</sequence>
<reference evidence="2 3" key="1">
    <citation type="journal article" date="2024" name="G3 (Bethesda)">
        <title>Genome assembly of Hibiscus sabdariffa L. provides insights into metabolisms of medicinal natural products.</title>
        <authorList>
            <person name="Kim T."/>
        </authorList>
    </citation>
    <scope>NUCLEOTIDE SEQUENCE [LARGE SCALE GENOMIC DNA]</scope>
    <source>
        <strain evidence="2">TK-2024</strain>
        <tissue evidence="2">Old leaves</tissue>
    </source>
</reference>
<dbReference type="Pfam" id="PF13966">
    <property type="entry name" value="zf-RVT"/>
    <property type="match status" value="1"/>
</dbReference>
<dbReference type="Proteomes" id="UP001396334">
    <property type="component" value="Unassembled WGS sequence"/>
</dbReference>
<protein>
    <recommendedName>
        <fullName evidence="1">Reverse transcriptase zinc-binding domain-containing protein</fullName>
    </recommendedName>
</protein>
<dbReference type="EMBL" id="JBBPBN010000006">
    <property type="protein sequence ID" value="KAK9035101.1"/>
    <property type="molecule type" value="Genomic_DNA"/>
</dbReference>
<comment type="caution">
    <text evidence="2">The sequence shown here is derived from an EMBL/GenBank/DDBJ whole genome shotgun (WGS) entry which is preliminary data.</text>
</comment>
<feature type="domain" description="Reverse transcriptase zinc-binding" evidence="1">
    <location>
        <begin position="9"/>
        <end position="71"/>
    </location>
</feature>
<name>A0ABR2TC77_9ROSI</name>
<proteinExistence type="predicted"/>
<evidence type="ECO:0000313" key="3">
    <source>
        <dbReference type="Proteomes" id="UP001396334"/>
    </source>
</evidence>